<dbReference type="InterPro" id="IPR002508">
    <property type="entry name" value="MurNAc-LAA_cat"/>
</dbReference>
<dbReference type="AlphaFoldDB" id="A0A401UFW7"/>
<keyword evidence="2" id="KW-0378">Hydrolase</keyword>
<dbReference type="OrthoDB" id="9772024at2"/>
<evidence type="ECO:0000259" key="3">
    <source>
        <dbReference type="SMART" id="SM00646"/>
    </source>
</evidence>
<dbReference type="CDD" id="cd02696">
    <property type="entry name" value="MurNAc-LAA"/>
    <property type="match status" value="2"/>
</dbReference>
<evidence type="ECO:0000313" key="4">
    <source>
        <dbReference type="EMBL" id="GCD08435.1"/>
    </source>
</evidence>
<dbReference type="Gene3D" id="2.60.40.1220">
    <property type="match status" value="1"/>
</dbReference>
<name>A0A401UFW7_9CLOT</name>
<keyword evidence="5" id="KW-1185">Reference proteome</keyword>
<dbReference type="PANTHER" id="PTHR30404">
    <property type="entry name" value="N-ACETYLMURAMOYL-L-ALANINE AMIDASE"/>
    <property type="match status" value="1"/>
</dbReference>
<feature type="domain" description="MurNAc-LAA" evidence="3">
    <location>
        <begin position="204"/>
        <end position="318"/>
    </location>
</feature>
<dbReference type="Pfam" id="PF07532">
    <property type="entry name" value="Big_4"/>
    <property type="match status" value="1"/>
</dbReference>
<accession>A0A401UFW7</accession>
<sequence>MKNIFKAFTIMILTFALIIPMQIIVKASTYVDMGPKNDVVVSKPWTVNFNKSLSPATATSTNIKVVGENNNYIDVNVSLANDNKKVIVSPVKNYESNKTYTLIVTEKVKSNDGKPLPKEVRMNFNTETIKPSIPTKPSEFTVCIDPAQFYTENTGAYGAKAKDINLKVALKLGNILKTRGFNIVYTRNADSVPWTAAGEDDAKAAIAKNAKADVFLSINTNSASNTEASGIETYYLSDVANNKLLASSIQGELIKATAANDREIKVAMETGNFGILKKTSCPAIMMELGFLSNPNEEILLSSDKYQNNAARAIANGLMNYAGFANTDTSYDSVYEISSVKDIMANLQVGGTYTFPKMVQATMSNNSKKDVAVVWSQNSVCLNKVGTYTYEGVIKDNDRKVKVIINVTKSTYKVVIDPGHGGGDSGAVGVKGTQEKDVVLKISFKIGDILVKNGVETVYTRKNDNIPYSTSNQARNLQDKCDVSNNAKPDYFVSIHANSFDSSTVSGIETFYFSGSSAGEKLAQNVQTELIKATGRKDRKIKPVTTELYVIRNTDATAILVETSFLSNLEEERLLKTEDYQNKLAKAISTGILKSLGITNIVY</sequence>
<dbReference type="PANTHER" id="PTHR30404:SF0">
    <property type="entry name" value="N-ACETYLMURAMOYL-L-ALANINE AMIDASE AMIC"/>
    <property type="match status" value="1"/>
</dbReference>
<evidence type="ECO:0000256" key="1">
    <source>
        <dbReference type="ARBA" id="ARBA00022729"/>
    </source>
</evidence>
<dbReference type="Pfam" id="PF13205">
    <property type="entry name" value="Big_5"/>
    <property type="match status" value="1"/>
</dbReference>
<dbReference type="GO" id="GO:0030288">
    <property type="term" value="C:outer membrane-bounded periplasmic space"/>
    <property type="evidence" value="ECO:0007669"/>
    <property type="project" value="TreeGrafter"/>
</dbReference>
<dbReference type="Pfam" id="PF01520">
    <property type="entry name" value="Amidase_3"/>
    <property type="match status" value="2"/>
</dbReference>
<keyword evidence="1" id="KW-0732">Signal</keyword>
<dbReference type="EMBL" id="BHYK01000001">
    <property type="protein sequence ID" value="GCD08435.1"/>
    <property type="molecule type" value="Genomic_DNA"/>
</dbReference>
<dbReference type="SUPFAM" id="SSF53187">
    <property type="entry name" value="Zn-dependent exopeptidases"/>
    <property type="match status" value="2"/>
</dbReference>
<proteinExistence type="predicted"/>
<dbReference type="InterPro" id="IPR014755">
    <property type="entry name" value="Cu-Rt/internalin_Ig-like"/>
</dbReference>
<dbReference type="RefSeq" id="WP_124996905.1">
    <property type="nucleotide sequence ID" value="NZ_BHYK01000001.1"/>
</dbReference>
<protein>
    <recommendedName>
        <fullName evidence="3">MurNAc-LAA domain-containing protein</fullName>
    </recommendedName>
</protein>
<gene>
    <name evidence="4" type="ORF">Ctaglu_00580</name>
</gene>
<reference evidence="4 5" key="1">
    <citation type="submission" date="2018-11" db="EMBL/GenBank/DDBJ databases">
        <title>Genome sequencing and assembly of Clostridium tagluense strain A121.</title>
        <authorList>
            <person name="Murakami T."/>
            <person name="Segawa T."/>
            <person name="Shcherbakova V.A."/>
            <person name="Mori H."/>
            <person name="Yoshimura Y."/>
        </authorList>
    </citation>
    <scope>NUCLEOTIDE SEQUENCE [LARGE SCALE GENOMIC DNA]</scope>
    <source>
        <strain evidence="4 5">A121</strain>
    </source>
</reference>
<comment type="caution">
    <text evidence="4">The sequence shown here is derived from an EMBL/GenBank/DDBJ whole genome shotgun (WGS) entry which is preliminary data.</text>
</comment>
<dbReference type="SMART" id="SM00646">
    <property type="entry name" value="Ami_3"/>
    <property type="match status" value="2"/>
</dbReference>
<feature type="domain" description="MurNAc-LAA" evidence="3">
    <location>
        <begin position="480"/>
        <end position="592"/>
    </location>
</feature>
<dbReference type="InterPro" id="IPR011081">
    <property type="entry name" value="Big_4"/>
</dbReference>
<dbReference type="Proteomes" id="UP000287872">
    <property type="component" value="Unassembled WGS sequence"/>
</dbReference>
<dbReference type="InterPro" id="IPR032812">
    <property type="entry name" value="SbsA_Ig"/>
</dbReference>
<dbReference type="Gene3D" id="3.40.630.40">
    <property type="entry name" value="Zn-dependent exopeptidases"/>
    <property type="match status" value="2"/>
</dbReference>
<evidence type="ECO:0000313" key="5">
    <source>
        <dbReference type="Proteomes" id="UP000287872"/>
    </source>
</evidence>
<dbReference type="GO" id="GO:0009253">
    <property type="term" value="P:peptidoglycan catabolic process"/>
    <property type="evidence" value="ECO:0007669"/>
    <property type="project" value="InterPro"/>
</dbReference>
<dbReference type="GO" id="GO:0008745">
    <property type="term" value="F:N-acetylmuramoyl-L-alanine amidase activity"/>
    <property type="evidence" value="ECO:0007669"/>
    <property type="project" value="InterPro"/>
</dbReference>
<evidence type="ECO:0000256" key="2">
    <source>
        <dbReference type="ARBA" id="ARBA00022801"/>
    </source>
</evidence>
<organism evidence="4 5">
    <name type="scientific">Clostridium tagluense</name>
    <dbReference type="NCBI Taxonomy" id="360422"/>
    <lineage>
        <taxon>Bacteria</taxon>
        <taxon>Bacillati</taxon>
        <taxon>Bacillota</taxon>
        <taxon>Clostridia</taxon>
        <taxon>Eubacteriales</taxon>
        <taxon>Clostridiaceae</taxon>
        <taxon>Clostridium</taxon>
    </lineage>
</organism>
<dbReference type="InterPro" id="IPR050695">
    <property type="entry name" value="N-acetylmuramoyl_amidase_3"/>
</dbReference>